<dbReference type="PANTHER" id="PTHR11245:SF6">
    <property type="entry name" value="DUF19 DOMAIN-CONTAINING PROTEIN"/>
    <property type="match status" value="1"/>
</dbReference>
<dbReference type="EMBL" id="JACVVK020000736">
    <property type="protein sequence ID" value="KAK7450690.1"/>
    <property type="molecule type" value="Genomic_DNA"/>
</dbReference>
<evidence type="ECO:0000313" key="5">
    <source>
        <dbReference type="EMBL" id="KAK7450690.1"/>
    </source>
</evidence>
<dbReference type="Pfam" id="PF03298">
    <property type="entry name" value="Stanniocalcin"/>
    <property type="match status" value="1"/>
</dbReference>
<comment type="subunit">
    <text evidence="2">Homodimer; disulfide-linked.</text>
</comment>
<reference evidence="5" key="1">
    <citation type="submission" date="2020-09" db="EMBL/GenBank/DDBJ databases">
        <authorList>
            <person name="Won Y."/>
        </authorList>
    </citation>
    <scope>NUCLEOTIDE SEQUENCE</scope>
    <source>
        <strain evidence="5">Wonlab-2016</strain>
        <tissue evidence="5">Foot muscle</tissue>
    </source>
</reference>
<dbReference type="AlphaFoldDB" id="A0ABD0J2F9"/>
<accession>A0ABD0J2F9</accession>
<dbReference type="GO" id="GO:0005179">
    <property type="term" value="F:hormone activity"/>
    <property type="evidence" value="ECO:0007669"/>
    <property type="project" value="UniProtKB-KW"/>
</dbReference>
<dbReference type="Proteomes" id="UP001519460">
    <property type="component" value="Unassembled WGS sequence"/>
</dbReference>
<proteinExistence type="inferred from homology"/>
<keyword evidence="3" id="KW-0372">Hormone</keyword>
<comment type="caution">
    <text evidence="5">The sequence shown here is derived from an EMBL/GenBank/DDBJ whole genome shotgun (WGS) entry which is preliminary data.</text>
</comment>
<evidence type="ECO:0008006" key="8">
    <source>
        <dbReference type="Google" id="ProtNLM"/>
    </source>
</evidence>
<organism evidence="5 7">
    <name type="scientific">Batillaria attramentaria</name>
    <dbReference type="NCBI Taxonomy" id="370345"/>
    <lineage>
        <taxon>Eukaryota</taxon>
        <taxon>Metazoa</taxon>
        <taxon>Spiralia</taxon>
        <taxon>Lophotrochozoa</taxon>
        <taxon>Mollusca</taxon>
        <taxon>Gastropoda</taxon>
        <taxon>Caenogastropoda</taxon>
        <taxon>Sorbeoconcha</taxon>
        <taxon>Cerithioidea</taxon>
        <taxon>Batillariidae</taxon>
        <taxon>Batillaria</taxon>
    </lineage>
</organism>
<gene>
    <name evidence="6" type="ORF">BaRGS_00035364</name>
    <name evidence="5" type="ORF">BaRGS_00039896</name>
</gene>
<dbReference type="EMBL" id="JACVVK020000472">
    <property type="protein sequence ID" value="KAK7473391.1"/>
    <property type="molecule type" value="Genomic_DNA"/>
</dbReference>
<keyword evidence="7" id="KW-1185">Reference proteome</keyword>
<reference evidence="5" key="3">
    <citation type="submission" date="2023-01" db="EMBL/GenBank/DDBJ databases">
        <authorList>
            <person name="Patra A."/>
        </authorList>
    </citation>
    <scope>NUCLEOTIDE SEQUENCE</scope>
    <source>
        <strain evidence="5">Wonlab-2016</strain>
        <tissue evidence="5">Foot muscle</tissue>
    </source>
</reference>
<name>A0ABD0J2F9_9CAEN</name>
<evidence type="ECO:0000313" key="6">
    <source>
        <dbReference type="EMBL" id="KAK7473391.1"/>
    </source>
</evidence>
<evidence type="ECO:0000313" key="7">
    <source>
        <dbReference type="Proteomes" id="UP001519460"/>
    </source>
</evidence>
<protein>
    <recommendedName>
        <fullName evidence="8">Secreted protein</fullName>
    </recommendedName>
</protein>
<evidence type="ECO:0000256" key="3">
    <source>
        <dbReference type="ARBA" id="ARBA00022702"/>
    </source>
</evidence>
<dbReference type="PANTHER" id="PTHR11245">
    <property type="entry name" value="STANNIOCALCIN"/>
    <property type="match status" value="1"/>
</dbReference>
<evidence type="ECO:0000256" key="4">
    <source>
        <dbReference type="ARBA" id="ARBA00023157"/>
    </source>
</evidence>
<evidence type="ECO:0000256" key="1">
    <source>
        <dbReference type="ARBA" id="ARBA00008693"/>
    </source>
</evidence>
<keyword evidence="4" id="KW-1015">Disulfide bond</keyword>
<comment type="similarity">
    <text evidence="1">Belongs to the stanniocalcin family.</text>
</comment>
<sequence>MDLLQTTVLMAVIGVSPASGWFFGRANTASADDKPVDPDCEAHGEAGRCEFYQCFEERFPCGKDGYMAKFGTPFCARFERVYGAFTPKGQEFVNGTARCLTRGLLQYYKQDKVDCHRLSHDAFDLVSSCYASNGFCDVAEENAAVFTDVFQPKYLFKSGALKIWKEIMELMYHCNPDKVHNLATTVVKMVSGFVNFLTSSGSR</sequence>
<reference evidence="5 7" key="2">
    <citation type="journal article" date="2023" name="Sci. Data">
        <title>Genome assembly of the Korean intertidal mud-creeper Batillaria attramentaria.</title>
        <authorList>
            <person name="Patra A.K."/>
            <person name="Ho P.T."/>
            <person name="Jun S."/>
            <person name="Lee S.J."/>
            <person name="Kim Y."/>
            <person name="Won Y.J."/>
        </authorList>
    </citation>
    <scope>NUCLEOTIDE SEQUENCE [LARGE SCALE GENOMIC DNA]</scope>
    <source>
        <strain evidence="5">Wonlab-2016</strain>
    </source>
</reference>
<evidence type="ECO:0000256" key="2">
    <source>
        <dbReference type="ARBA" id="ARBA00011748"/>
    </source>
</evidence>
<dbReference type="InterPro" id="IPR004978">
    <property type="entry name" value="Stanniocalcin"/>
</dbReference>